<feature type="compositionally biased region" description="Polar residues" evidence="1">
    <location>
        <begin position="44"/>
        <end position="56"/>
    </location>
</feature>
<protein>
    <submittedName>
        <fullName evidence="2">Uncharacterized protein</fullName>
    </submittedName>
</protein>
<organism evidence="2 3">
    <name type="scientific">Gregarina niphandrodes</name>
    <name type="common">Septate eugregarine</name>
    <dbReference type="NCBI Taxonomy" id="110365"/>
    <lineage>
        <taxon>Eukaryota</taxon>
        <taxon>Sar</taxon>
        <taxon>Alveolata</taxon>
        <taxon>Apicomplexa</taxon>
        <taxon>Conoidasida</taxon>
        <taxon>Gregarinasina</taxon>
        <taxon>Eugregarinorida</taxon>
        <taxon>Gregarinidae</taxon>
        <taxon>Gregarina</taxon>
    </lineage>
</organism>
<evidence type="ECO:0000256" key="1">
    <source>
        <dbReference type="SAM" id="MobiDB-lite"/>
    </source>
</evidence>
<dbReference type="VEuPathDB" id="CryptoDB:GNI_034950"/>
<accession>A0A023BB12</accession>
<reference evidence="2" key="1">
    <citation type="submission" date="2013-12" db="EMBL/GenBank/DDBJ databases">
        <authorList>
            <person name="Omoto C.K."/>
            <person name="Sibley D."/>
            <person name="Venepally P."/>
            <person name="Hadjithomas M."/>
            <person name="Karamycheva S."/>
            <person name="Brunk B."/>
            <person name="Roos D."/>
            <person name="Caler E."/>
            <person name="Lorenzi H."/>
        </authorList>
    </citation>
    <scope>NUCLEOTIDE SEQUENCE</scope>
</reference>
<sequence length="141" mass="15324">MTTKSFLKARFTAALAHKHGAATKTVVTNSLEEVESRLKENKQVNKPSNRAESNSAGEVKGTLVRETALTEEDLKGLIIKREKPGKPAAAKKFIDKKPSARVIGVNLLEELYKNEQVGKVLATKDSTTTATGKPVYCDTLV</sequence>
<dbReference type="AlphaFoldDB" id="A0A023BB12"/>
<evidence type="ECO:0000313" key="3">
    <source>
        <dbReference type="Proteomes" id="UP000019763"/>
    </source>
</evidence>
<feature type="region of interest" description="Disordered" evidence="1">
    <location>
        <begin position="37"/>
        <end position="61"/>
    </location>
</feature>
<name>A0A023BB12_GRENI</name>
<gene>
    <name evidence="2" type="ORF">GNI_034950</name>
</gene>
<proteinExistence type="predicted"/>
<dbReference type="RefSeq" id="XP_011129259.1">
    <property type="nucleotide sequence ID" value="XM_011130957.1"/>
</dbReference>
<comment type="caution">
    <text evidence="2">The sequence shown here is derived from an EMBL/GenBank/DDBJ whole genome shotgun (WGS) entry which is preliminary data.</text>
</comment>
<dbReference type="Proteomes" id="UP000019763">
    <property type="component" value="Unassembled WGS sequence"/>
</dbReference>
<keyword evidence="3" id="KW-1185">Reference proteome</keyword>
<dbReference type="EMBL" id="AFNH02000268">
    <property type="protein sequence ID" value="EZG78553.1"/>
    <property type="molecule type" value="Genomic_DNA"/>
</dbReference>
<evidence type="ECO:0000313" key="2">
    <source>
        <dbReference type="EMBL" id="EZG78553.1"/>
    </source>
</evidence>
<dbReference type="GeneID" id="22911379"/>